<dbReference type="GO" id="GO:2000022">
    <property type="term" value="P:regulation of jasmonic acid mediated signaling pathway"/>
    <property type="evidence" value="ECO:0007669"/>
    <property type="project" value="UniProtKB-UniRule"/>
</dbReference>
<comment type="caution">
    <text evidence="5">The sequence shown here is derived from an EMBL/GenBank/DDBJ whole genome shotgun (WGS) entry which is preliminary data.</text>
</comment>
<feature type="compositionally biased region" description="Polar residues" evidence="3">
    <location>
        <begin position="286"/>
        <end position="305"/>
    </location>
</feature>
<dbReference type="PANTHER" id="PTHR33077:SF90">
    <property type="entry name" value="PROTEIN TIFY 7"/>
    <property type="match status" value="1"/>
</dbReference>
<name>A0A9Q0QVI1_9MAGN</name>
<feature type="region of interest" description="Disordered" evidence="3">
    <location>
        <begin position="225"/>
        <end position="305"/>
    </location>
</feature>
<comment type="subcellular location">
    <subcellularLocation>
        <location evidence="2">Nucleus</location>
    </subcellularLocation>
</comment>
<accession>A0A9Q0QVI1</accession>
<reference evidence="5" key="1">
    <citation type="journal article" date="2023" name="Plant J.">
        <title>The genome of the king protea, Protea cynaroides.</title>
        <authorList>
            <person name="Chang J."/>
            <person name="Duong T.A."/>
            <person name="Schoeman C."/>
            <person name="Ma X."/>
            <person name="Roodt D."/>
            <person name="Barker N."/>
            <person name="Li Z."/>
            <person name="Van de Peer Y."/>
            <person name="Mizrachi E."/>
        </authorList>
    </citation>
    <scope>NUCLEOTIDE SEQUENCE</scope>
    <source>
        <tissue evidence="5">Young leaves</tissue>
    </source>
</reference>
<evidence type="ECO:0000259" key="4">
    <source>
        <dbReference type="PROSITE" id="PS51320"/>
    </source>
</evidence>
<dbReference type="Pfam" id="PF09425">
    <property type="entry name" value="Jas_motif"/>
    <property type="match status" value="1"/>
</dbReference>
<dbReference type="SMART" id="SM00979">
    <property type="entry name" value="TIFY"/>
    <property type="match status" value="1"/>
</dbReference>
<feature type="compositionally biased region" description="Low complexity" evidence="3">
    <location>
        <begin position="248"/>
        <end position="263"/>
    </location>
</feature>
<comment type="similarity">
    <text evidence="1 2">Belongs to the TIFY/JAZ family.</text>
</comment>
<dbReference type="EMBL" id="JAMYWD010000004">
    <property type="protein sequence ID" value="KAJ4973335.1"/>
    <property type="molecule type" value="Genomic_DNA"/>
</dbReference>
<dbReference type="InterPro" id="IPR040390">
    <property type="entry name" value="TIFY/JAZ"/>
</dbReference>
<dbReference type="OrthoDB" id="1939212at2759"/>
<dbReference type="Proteomes" id="UP001141806">
    <property type="component" value="Unassembled WGS sequence"/>
</dbReference>
<comment type="domain">
    <text evidence="2">The jas domain is required for interaction with COI1.</text>
</comment>
<evidence type="ECO:0000256" key="1">
    <source>
        <dbReference type="ARBA" id="ARBA00008614"/>
    </source>
</evidence>
<keyword evidence="6" id="KW-1185">Reference proteome</keyword>
<dbReference type="PROSITE" id="PS51320">
    <property type="entry name" value="TIFY"/>
    <property type="match status" value="1"/>
</dbReference>
<dbReference type="GO" id="GO:0005634">
    <property type="term" value="C:nucleus"/>
    <property type="evidence" value="ECO:0007669"/>
    <property type="project" value="UniProtKB-SubCell"/>
</dbReference>
<keyword evidence="2" id="KW-0539">Nucleus</keyword>
<protein>
    <recommendedName>
        <fullName evidence="2">Protein TIFY</fullName>
    </recommendedName>
    <alternativeName>
        <fullName evidence="2">Jasmonate ZIM domain-containing protein</fullName>
    </alternativeName>
</protein>
<dbReference type="GO" id="GO:0031347">
    <property type="term" value="P:regulation of defense response"/>
    <property type="evidence" value="ECO:0007669"/>
    <property type="project" value="UniProtKB-UniRule"/>
</dbReference>
<dbReference type="GO" id="GO:0009611">
    <property type="term" value="P:response to wounding"/>
    <property type="evidence" value="ECO:0007669"/>
    <property type="project" value="UniProtKB-UniRule"/>
</dbReference>
<sequence length="368" mass="39224">MERDFLGLNLKEESKDGSQDSVYMRGSGMQWPFSNKVSALPQFMSFKNVQEDRAKKITFDRLASSAFMPTISTADAFDANHKPTPSIVQKNFNLDRPVGTHNAMNTYSVQHMDGHRLHEVRNLPGSNQTISISMSNPFFKNHVATTGQSLAANSMKQQPIGGIPVTTSHTIFPAAGSIEPRNISKPSGAQLTIFYAGGVNVYDDVSPEKAQAIMFLAGHGASMNNQRAQVPAPTSKPTVVEGLHGNQSHSTSPSSGLPSPVTSHSGAQSGSGSTNNDEGMAAKSKGTVTAPCSSQPETPMTVTPNASAASTLMPAAVPQARKASLARFLEKRKERMISVAPYSPCDKSAEGTTASLPFSVGKEQSWRV</sequence>
<dbReference type="PANTHER" id="PTHR33077">
    <property type="entry name" value="PROTEIN TIFY 4A-RELATED-RELATED"/>
    <property type="match status" value="1"/>
</dbReference>
<dbReference type="Pfam" id="PF06200">
    <property type="entry name" value="tify"/>
    <property type="match status" value="1"/>
</dbReference>
<proteinExistence type="inferred from homology"/>
<comment type="function">
    <text evidence="2">Repressor of jasmonate responses.</text>
</comment>
<evidence type="ECO:0000313" key="5">
    <source>
        <dbReference type="EMBL" id="KAJ4973335.1"/>
    </source>
</evidence>
<feature type="domain" description="Tify" evidence="4">
    <location>
        <begin position="184"/>
        <end position="219"/>
    </location>
</feature>
<evidence type="ECO:0000313" key="6">
    <source>
        <dbReference type="Proteomes" id="UP001141806"/>
    </source>
</evidence>
<dbReference type="InterPro" id="IPR018467">
    <property type="entry name" value="CCT_CS"/>
</dbReference>
<gene>
    <name evidence="5" type="ORF">NE237_006509</name>
</gene>
<feature type="compositionally biased region" description="Polar residues" evidence="3">
    <location>
        <begin position="264"/>
        <end position="277"/>
    </location>
</feature>
<evidence type="ECO:0000256" key="3">
    <source>
        <dbReference type="SAM" id="MobiDB-lite"/>
    </source>
</evidence>
<organism evidence="5 6">
    <name type="scientific">Protea cynaroides</name>
    <dbReference type="NCBI Taxonomy" id="273540"/>
    <lineage>
        <taxon>Eukaryota</taxon>
        <taxon>Viridiplantae</taxon>
        <taxon>Streptophyta</taxon>
        <taxon>Embryophyta</taxon>
        <taxon>Tracheophyta</taxon>
        <taxon>Spermatophyta</taxon>
        <taxon>Magnoliopsida</taxon>
        <taxon>Proteales</taxon>
        <taxon>Proteaceae</taxon>
        <taxon>Protea</taxon>
    </lineage>
</organism>
<dbReference type="AlphaFoldDB" id="A0A9Q0QVI1"/>
<keyword evidence="2" id="KW-1184">Jasmonic acid signaling pathway</keyword>
<dbReference type="InterPro" id="IPR010399">
    <property type="entry name" value="Tify_dom"/>
</dbReference>
<evidence type="ECO:0000256" key="2">
    <source>
        <dbReference type="RuleBase" id="RU369065"/>
    </source>
</evidence>